<name>A0AB39XMN8_9BRAD</name>
<evidence type="ECO:0000313" key="1">
    <source>
        <dbReference type="EMBL" id="XDV59218.1"/>
    </source>
</evidence>
<proteinExistence type="predicted"/>
<dbReference type="AlphaFoldDB" id="A0AB39XMN8"/>
<dbReference type="EMBL" id="CP165734">
    <property type="protein sequence ID" value="XDV59218.1"/>
    <property type="molecule type" value="Genomic_DNA"/>
</dbReference>
<organism evidence="1">
    <name type="scientific">Bradyrhizobium sp. LLZ17</name>
    <dbReference type="NCBI Taxonomy" id="3239388"/>
    <lineage>
        <taxon>Bacteria</taxon>
        <taxon>Pseudomonadati</taxon>
        <taxon>Pseudomonadota</taxon>
        <taxon>Alphaproteobacteria</taxon>
        <taxon>Hyphomicrobiales</taxon>
        <taxon>Nitrobacteraceae</taxon>
        <taxon>Bradyrhizobium</taxon>
    </lineage>
</organism>
<gene>
    <name evidence="1" type="ORF">AB8Z38_07290</name>
</gene>
<reference evidence="1" key="1">
    <citation type="submission" date="2024-08" db="EMBL/GenBank/DDBJ databases">
        <authorList>
            <person name="Chaddad Z."/>
            <person name="Lamrabet M."/>
            <person name="Bouhnik O."/>
            <person name="Alami S."/>
            <person name="Wipf D."/>
            <person name="Courty P.E."/>
            <person name="Missbah El Idrissi M."/>
        </authorList>
    </citation>
    <scope>NUCLEOTIDE SEQUENCE</scope>
    <source>
        <strain evidence="1">LLZ17</strain>
    </source>
</reference>
<dbReference type="RefSeq" id="WP_369723841.1">
    <property type="nucleotide sequence ID" value="NZ_CP165734.1"/>
</dbReference>
<accession>A0AB39XMN8</accession>
<sequence>MTKIRKPNAATESVAEEWLRRHLCYEVGMMRQLLPVLAHSPPSQFERNIHIECFHLHARNLIEFFKNKDPCDIDPRRFTKPSYQPDGNFIDKDLEARINQQISHLTSNRVGAKQLGPSDWRKISATIEAEIARFEKHLTKDAEGHWRLGLSDMGL</sequence>
<protein>
    <recommendedName>
        <fullName evidence="2">HEPN AbiU2-like domain-containing protein</fullName>
    </recommendedName>
</protein>
<evidence type="ECO:0008006" key="2">
    <source>
        <dbReference type="Google" id="ProtNLM"/>
    </source>
</evidence>